<reference evidence="1" key="2">
    <citation type="journal article" date="2015" name="Data Brief">
        <title>Shoot transcriptome of the giant reed, Arundo donax.</title>
        <authorList>
            <person name="Barrero R.A."/>
            <person name="Guerrero F.D."/>
            <person name="Moolhuijzen P."/>
            <person name="Goolsby J.A."/>
            <person name="Tidwell J."/>
            <person name="Bellgard S.E."/>
            <person name="Bellgard M.I."/>
        </authorList>
    </citation>
    <scope>NUCLEOTIDE SEQUENCE</scope>
    <source>
        <tissue evidence="1">Shoot tissue taken approximately 20 cm above the soil surface</tissue>
    </source>
</reference>
<dbReference type="EMBL" id="GBRH01276685">
    <property type="protein sequence ID" value="JAD21210.1"/>
    <property type="molecule type" value="Transcribed_RNA"/>
</dbReference>
<sequence length="29" mass="3371">MHSNTKCYTIDCQLYYCSLFVQLPSGILE</sequence>
<reference evidence="1" key="1">
    <citation type="submission" date="2014-09" db="EMBL/GenBank/DDBJ databases">
        <authorList>
            <person name="Magalhaes I.L.F."/>
            <person name="Oliveira U."/>
            <person name="Santos F.R."/>
            <person name="Vidigal T.H.D.A."/>
            <person name="Brescovit A.D."/>
            <person name="Santos A.J."/>
        </authorList>
    </citation>
    <scope>NUCLEOTIDE SEQUENCE</scope>
    <source>
        <tissue evidence="1">Shoot tissue taken approximately 20 cm above the soil surface</tissue>
    </source>
</reference>
<organism evidence="1">
    <name type="scientific">Arundo donax</name>
    <name type="common">Giant reed</name>
    <name type="synonym">Donax arundinaceus</name>
    <dbReference type="NCBI Taxonomy" id="35708"/>
    <lineage>
        <taxon>Eukaryota</taxon>
        <taxon>Viridiplantae</taxon>
        <taxon>Streptophyta</taxon>
        <taxon>Embryophyta</taxon>
        <taxon>Tracheophyta</taxon>
        <taxon>Spermatophyta</taxon>
        <taxon>Magnoliopsida</taxon>
        <taxon>Liliopsida</taxon>
        <taxon>Poales</taxon>
        <taxon>Poaceae</taxon>
        <taxon>PACMAD clade</taxon>
        <taxon>Arundinoideae</taxon>
        <taxon>Arundineae</taxon>
        <taxon>Arundo</taxon>
    </lineage>
</organism>
<accession>A0A0A8Y7S3</accession>
<name>A0A0A8Y7S3_ARUDO</name>
<protein>
    <submittedName>
        <fullName evidence="1">Uncharacterized protein</fullName>
    </submittedName>
</protein>
<proteinExistence type="predicted"/>
<dbReference type="AlphaFoldDB" id="A0A0A8Y7S3"/>
<evidence type="ECO:0000313" key="1">
    <source>
        <dbReference type="EMBL" id="JAD21210.1"/>
    </source>
</evidence>